<gene>
    <name evidence="2" type="ORF">HMPREF3200_01155</name>
</gene>
<organism evidence="2 3">
    <name type="scientific">Anaerococcus tetradius</name>
    <dbReference type="NCBI Taxonomy" id="33036"/>
    <lineage>
        <taxon>Bacteria</taxon>
        <taxon>Bacillati</taxon>
        <taxon>Bacillota</taxon>
        <taxon>Tissierellia</taxon>
        <taxon>Tissierellales</taxon>
        <taxon>Peptoniphilaceae</taxon>
        <taxon>Anaerococcus</taxon>
    </lineage>
</organism>
<dbReference type="OrthoDB" id="9794155at2"/>
<evidence type="ECO:0000313" key="2">
    <source>
        <dbReference type="EMBL" id="KWZ77684.1"/>
    </source>
</evidence>
<dbReference type="STRING" id="33036.HMPREF3200_01155"/>
<dbReference type="Gene3D" id="3.40.30.10">
    <property type="entry name" value="Glutaredoxin"/>
    <property type="match status" value="1"/>
</dbReference>
<dbReference type="Proteomes" id="UP000070383">
    <property type="component" value="Unassembled WGS sequence"/>
</dbReference>
<evidence type="ECO:0000256" key="1">
    <source>
        <dbReference type="PROSITE-ProRule" id="PRU01282"/>
    </source>
</evidence>
<dbReference type="InterPro" id="IPR006504">
    <property type="entry name" value="Tscrpt_reg_Spx/MgsR"/>
</dbReference>
<proteinExistence type="inferred from homology"/>
<dbReference type="PROSITE" id="PS51353">
    <property type="entry name" value="ARSC"/>
    <property type="match status" value="1"/>
</dbReference>
<sequence>MKLICYKRCSTCKGVEKILDEKNISYELRDIKDENPTREELKAWHEKSGYDIKRFFNTSGKIYREENLKDKLKDMSLEEKYDLLATDGMIVKRPILFTDDDKILVGPDVKKYLESL</sequence>
<dbReference type="RefSeq" id="WP_004835857.1">
    <property type="nucleotide sequence ID" value="NZ_CAMPNK010000005.1"/>
</dbReference>
<dbReference type="EMBL" id="LRPM01000046">
    <property type="protein sequence ID" value="KWZ77684.1"/>
    <property type="molecule type" value="Genomic_DNA"/>
</dbReference>
<name>A0A133KDZ5_9FIRM</name>
<comment type="caution">
    <text evidence="2">The sequence shown here is derived from an EMBL/GenBank/DDBJ whole genome shotgun (WGS) entry which is preliminary data.</text>
</comment>
<dbReference type="InterPro" id="IPR006660">
    <property type="entry name" value="Arsenate_reductase-like"/>
</dbReference>
<comment type="similarity">
    <text evidence="1">Belongs to the ArsC family.</text>
</comment>
<dbReference type="PANTHER" id="PTHR30041">
    <property type="entry name" value="ARSENATE REDUCTASE"/>
    <property type="match status" value="1"/>
</dbReference>
<protein>
    <submittedName>
        <fullName evidence="2">Transcriptional regulator, Spx/MgsR family</fullName>
    </submittedName>
</protein>
<keyword evidence="3" id="KW-1185">Reference proteome</keyword>
<accession>A0A133KDZ5</accession>
<reference evidence="3" key="1">
    <citation type="submission" date="2016-01" db="EMBL/GenBank/DDBJ databases">
        <authorList>
            <person name="Mitreva M."/>
            <person name="Pepin K.H."/>
            <person name="Mihindukulasuriya K.A."/>
            <person name="Fulton R."/>
            <person name="Fronick C."/>
            <person name="O'Laughlin M."/>
            <person name="Miner T."/>
            <person name="Herter B."/>
            <person name="Rosa B.A."/>
            <person name="Cordes M."/>
            <person name="Tomlinson C."/>
            <person name="Wollam A."/>
            <person name="Palsikar V.B."/>
            <person name="Mardis E.R."/>
            <person name="Wilson R.K."/>
        </authorList>
    </citation>
    <scope>NUCLEOTIDE SEQUENCE [LARGE SCALE GENOMIC DNA]</scope>
    <source>
        <strain evidence="3">MJR8151</strain>
    </source>
</reference>
<dbReference type="Pfam" id="PF03960">
    <property type="entry name" value="ArsC"/>
    <property type="match status" value="1"/>
</dbReference>
<dbReference type="SUPFAM" id="SSF52833">
    <property type="entry name" value="Thioredoxin-like"/>
    <property type="match status" value="1"/>
</dbReference>
<dbReference type="CDD" id="cd03036">
    <property type="entry name" value="ArsC_like"/>
    <property type="match status" value="1"/>
</dbReference>
<dbReference type="AlphaFoldDB" id="A0A133KDZ5"/>
<dbReference type="PATRIC" id="fig|33036.3.peg.1144"/>
<evidence type="ECO:0000313" key="3">
    <source>
        <dbReference type="Proteomes" id="UP000070383"/>
    </source>
</evidence>
<dbReference type="PANTHER" id="PTHR30041:SF8">
    <property type="entry name" value="PROTEIN YFFB"/>
    <property type="match status" value="1"/>
</dbReference>
<dbReference type="NCBIfam" id="TIGR01617">
    <property type="entry name" value="arsC_related"/>
    <property type="match status" value="1"/>
</dbReference>
<dbReference type="InterPro" id="IPR036249">
    <property type="entry name" value="Thioredoxin-like_sf"/>
</dbReference>